<proteinExistence type="predicted"/>
<organism evidence="2">
    <name type="scientific">Gibberella zeae</name>
    <name type="common">Wheat head blight fungus</name>
    <name type="synonym">Fusarium graminearum</name>
    <dbReference type="NCBI Taxonomy" id="5518"/>
    <lineage>
        <taxon>Eukaryota</taxon>
        <taxon>Fungi</taxon>
        <taxon>Dikarya</taxon>
        <taxon>Ascomycota</taxon>
        <taxon>Pezizomycotina</taxon>
        <taxon>Sordariomycetes</taxon>
        <taxon>Hypocreomycetidae</taxon>
        <taxon>Hypocreales</taxon>
        <taxon>Nectriaceae</taxon>
        <taxon>Fusarium</taxon>
    </lineage>
</organism>
<dbReference type="EMBL" id="CAAKMV010000111">
    <property type="protein sequence ID" value="VIO55049.1"/>
    <property type="molecule type" value="Genomic_DNA"/>
</dbReference>
<reference evidence="1" key="2">
    <citation type="submission" date="2021-03" db="EMBL/GenBank/DDBJ databases">
        <authorList>
            <person name="Alouane T."/>
            <person name="Langin T."/>
            <person name="Bonhomme L."/>
        </authorList>
    </citation>
    <scope>NUCLEOTIDE SEQUENCE</scope>
    <source>
        <strain evidence="1">MDC_Fg202</strain>
    </source>
</reference>
<gene>
    <name evidence="2" type="ORF">FUG_LOCUS145236</name>
    <name evidence="1" type="ORF">MDCFG202_LOCUS570422</name>
</gene>
<accession>A0A679P747</accession>
<reference evidence="2" key="1">
    <citation type="submission" date="2019-04" db="EMBL/GenBank/DDBJ databases">
        <authorList>
            <person name="Melise S."/>
            <person name="Noan J."/>
            <person name="Okalmin O."/>
        </authorList>
    </citation>
    <scope>NUCLEOTIDE SEQUENCE</scope>
    <source>
        <strain evidence="2">FN9</strain>
    </source>
</reference>
<dbReference type="EMBL" id="CAJPIJ010000190">
    <property type="protein sequence ID" value="CAG2008647.1"/>
    <property type="molecule type" value="Genomic_DNA"/>
</dbReference>
<protein>
    <submittedName>
        <fullName evidence="2">Uncharacterized protein</fullName>
    </submittedName>
</protein>
<dbReference type="Proteomes" id="UP000746612">
    <property type="component" value="Unassembled WGS sequence"/>
</dbReference>
<evidence type="ECO:0000313" key="2">
    <source>
        <dbReference type="EMBL" id="VIO55049.1"/>
    </source>
</evidence>
<sequence>MPQSSSTHAPTTIGQVRRSALSSRYRLYEDMMASSCAILSMSWKLRVGFAFFFIPCVLDDEDYKEARNNYYEAYTGVLPPPNDFPFIAEKKLLPDIFIVIPLLSDLHKNHD</sequence>
<evidence type="ECO:0000313" key="1">
    <source>
        <dbReference type="EMBL" id="CAG2008647.1"/>
    </source>
</evidence>
<name>A0A679P747_GIBZA</name>
<dbReference type="AlphaFoldDB" id="A0A679P747"/>